<dbReference type="SMART" id="SM00184">
    <property type="entry name" value="RING"/>
    <property type="match status" value="1"/>
</dbReference>
<feature type="domain" description="RING-type" evidence="2">
    <location>
        <begin position="15"/>
        <end position="60"/>
    </location>
</feature>
<keyword evidence="1" id="KW-0479">Metal-binding</keyword>
<dbReference type="Gene3D" id="3.30.40.10">
    <property type="entry name" value="Zinc/RING finger domain, C3HC4 (zinc finger)"/>
    <property type="match status" value="1"/>
</dbReference>
<name>A0A2T2PBA7_CORCC</name>
<proteinExistence type="predicted"/>
<evidence type="ECO:0000313" key="3">
    <source>
        <dbReference type="EMBL" id="PSN74930.1"/>
    </source>
</evidence>
<accession>A0A2T2PBA7</accession>
<dbReference type="OrthoDB" id="8062037at2759"/>
<dbReference type="GO" id="GO:0004842">
    <property type="term" value="F:ubiquitin-protein transferase activity"/>
    <property type="evidence" value="ECO:0007669"/>
    <property type="project" value="InterPro"/>
</dbReference>
<protein>
    <recommendedName>
        <fullName evidence="2">RING-type domain-containing protein</fullName>
    </recommendedName>
</protein>
<keyword evidence="1" id="KW-0863">Zinc-finger</keyword>
<dbReference type="SUPFAM" id="SSF57850">
    <property type="entry name" value="RING/U-box"/>
    <property type="match status" value="1"/>
</dbReference>
<evidence type="ECO:0000256" key="1">
    <source>
        <dbReference type="PROSITE-ProRule" id="PRU00175"/>
    </source>
</evidence>
<dbReference type="PROSITE" id="PS50089">
    <property type="entry name" value="ZF_RING_2"/>
    <property type="match status" value="1"/>
</dbReference>
<evidence type="ECO:0000259" key="2">
    <source>
        <dbReference type="PROSITE" id="PS50089"/>
    </source>
</evidence>
<keyword evidence="1" id="KW-0862">Zinc</keyword>
<dbReference type="InterPro" id="IPR037381">
    <property type="entry name" value="RFWD3"/>
</dbReference>
<organism evidence="3 4">
    <name type="scientific">Corynespora cassiicola Philippines</name>
    <dbReference type="NCBI Taxonomy" id="1448308"/>
    <lineage>
        <taxon>Eukaryota</taxon>
        <taxon>Fungi</taxon>
        <taxon>Dikarya</taxon>
        <taxon>Ascomycota</taxon>
        <taxon>Pezizomycotina</taxon>
        <taxon>Dothideomycetes</taxon>
        <taxon>Pleosporomycetidae</taxon>
        <taxon>Pleosporales</taxon>
        <taxon>Corynesporascaceae</taxon>
        <taxon>Corynespora</taxon>
    </lineage>
</organism>
<dbReference type="EMBL" id="KZ678128">
    <property type="protein sequence ID" value="PSN74930.1"/>
    <property type="molecule type" value="Genomic_DNA"/>
</dbReference>
<evidence type="ECO:0000313" key="4">
    <source>
        <dbReference type="Proteomes" id="UP000240883"/>
    </source>
</evidence>
<dbReference type="InterPro" id="IPR001841">
    <property type="entry name" value="Znf_RING"/>
</dbReference>
<dbReference type="AlphaFoldDB" id="A0A2T2PBA7"/>
<dbReference type="PANTHER" id="PTHR16047">
    <property type="entry name" value="RFWD3 PROTEIN"/>
    <property type="match status" value="1"/>
</dbReference>
<dbReference type="GO" id="GO:0005634">
    <property type="term" value="C:nucleus"/>
    <property type="evidence" value="ECO:0007669"/>
    <property type="project" value="InterPro"/>
</dbReference>
<dbReference type="GO" id="GO:0008270">
    <property type="term" value="F:zinc ion binding"/>
    <property type="evidence" value="ECO:0007669"/>
    <property type="project" value="UniProtKB-KW"/>
</dbReference>
<dbReference type="Pfam" id="PF13639">
    <property type="entry name" value="zf-RING_2"/>
    <property type="match status" value="1"/>
</dbReference>
<keyword evidence="4" id="KW-1185">Reference proteome</keyword>
<gene>
    <name evidence="3" type="ORF">BS50DRAFT_479998</name>
</gene>
<reference evidence="3 4" key="1">
    <citation type="journal article" date="2018" name="Front. Microbiol.">
        <title>Genome-Wide Analysis of Corynespora cassiicola Leaf Fall Disease Putative Effectors.</title>
        <authorList>
            <person name="Lopez D."/>
            <person name="Ribeiro S."/>
            <person name="Label P."/>
            <person name="Fumanal B."/>
            <person name="Venisse J.S."/>
            <person name="Kohler A."/>
            <person name="de Oliveira R.R."/>
            <person name="Labutti K."/>
            <person name="Lipzen A."/>
            <person name="Lail K."/>
            <person name="Bauer D."/>
            <person name="Ohm R.A."/>
            <person name="Barry K.W."/>
            <person name="Spatafora J."/>
            <person name="Grigoriev I.V."/>
            <person name="Martin F.M."/>
            <person name="Pujade-Renaud V."/>
        </authorList>
    </citation>
    <scope>NUCLEOTIDE SEQUENCE [LARGE SCALE GENOMIC DNA]</scope>
    <source>
        <strain evidence="3 4">Philippines</strain>
    </source>
</reference>
<sequence>MDDFLDTQLLPTEACIVCTETFSSTHQPVALRCNHILGYSCLKKWIRSGHGNTNACPFCRQVIFETPKSRDTSFDPPSIWKALNEQPTERRCAFMSELWKRQQTLWTKDQTGNFSVTSLLNEVVIPSLAKIGNGESNPFTDCRDLVFASWRSLGRPNAAHGLAVPLVRLARLMSQASSIMPKWLTSVQRMNVLFWEANSCFGLSATTLSWNHLIEAAHLNVPRYFPLLHVYTVLVSQNIVHNPEPREWPKKRHEVMNLVVDRCVKRIGWRWEGKPSNDFKDMLVFVYEELRRHQLDGGRLSLRGREGEENVVKGLWGMAAWTLRKNAE</sequence>
<dbReference type="InterPro" id="IPR013083">
    <property type="entry name" value="Znf_RING/FYVE/PHD"/>
</dbReference>
<dbReference type="Proteomes" id="UP000240883">
    <property type="component" value="Unassembled WGS sequence"/>
</dbReference>
<dbReference type="GO" id="GO:0016567">
    <property type="term" value="P:protein ubiquitination"/>
    <property type="evidence" value="ECO:0007669"/>
    <property type="project" value="InterPro"/>
</dbReference>
<dbReference type="GO" id="GO:0036297">
    <property type="term" value="P:interstrand cross-link repair"/>
    <property type="evidence" value="ECO:0007669"/>
    <property type="project" value="InterPro"/>
</dbReference>
<dbReference type="PANTHER" id="PTHR16047:SF7">
    <property type="entry name" value="E3 UBIQUITIN-PROTEIN LIGASE RFWD3"/>
    <property type="match status" value="1"/>
</dbReference>